<comment type="subcellular location">
    <subcellularLocation>
        <location evidence="1">Cell membrane</location>
        <topology evidence="1">Multi-pass membrane protein</topology>
    </subcellularLocation>
</comment>
<feature type="domain" description="Type II secretion system protein GspF" evidence="8">
    <location>
        <begin position="15"/>
        <end position="137"/>
    </location>
</feature>
<dbReference type="PROSITE" id="PS51257">
    <property type="entry name" value="PROKAR_LIPOPROTEIN"/>
    <property type="match status" value="1"/>
</dbReference>
<sequence length="349" mass="38948">MRQKNKLTNEELFHFCEQFSILLHSGISCAEGLELMLDDSRTQRGKDFFQLLLTDFEQNGSFSQTLKNSGYFPESMISYIDIGEETGCLDEVLKSLSEHYDQEIEISENIRSAITYPLIMLAMMGTVIIILLVKVLPVFQQVFRQMGLEMNHFSNGLLNAGNVISRYSAVLLILILIITAGFSALFFTEKGRFYLRRLSGRLPCIKDIPISADYARLTQAIAMGIHSGLDHVVTLEMAQKLLSHPNIRKKAEKAQKLLEDGVIFEDALSESGLFEGLNARLITVGLRTGTADEVMSKLAIRYREMALTITGNILSIAEPSIVIIFSLLVGLVLLSVMMPLLGILSEIVM</sequence>
<evidence type="ECO:0000256" key="1">
    <source>
        <dbReference type="ARBA" id="ARBA00004651"/>
    </source>
</evidence>
<name>A0A174GRB0_9FIRM</name>
<dbReference type="GO" id="GO:0005886">
    <property type="term" value="C:plasma membrane"/>
    <property type="evidence" value="ECO:0007669"/>
    <property type="project" value="UniProtKB-SubCell"/>
</dbReference>
<proteinExistence type="inferred from homology"/>
<dbReference type="PANTHER" id="PTHR30012:SF0">
    <property type="entry name" value="TYPE II SECRETION SYSTEM PROTEIN F-RELATED"/>
    <property type="match status" value="1"/>
</dbReference>
<dbReference type="AlphaFoldDB" id="A0A174GRB0"/>
<feature type="transmembrane region" description="Helical" evidence="7">
    <location>
        <begin position="163"/>
        <end position="187"/>
    </location>
</feature>
<keyword evidence="5 7" id="KW-1133">Transmembrane helix</keyword>
<dbReference type="Pfam" id="PF00482">
    <property type="entry name" value="T2SSF"/>
    <property type="match status" value="2"/>
</dbReference>
<evidence type="ECO:0000256" key="7">
    <source>
        <dbReference type="SAM" id="Phobius"/>
    </source>
</evidence>
<dbReference type="InterPro" id="IPR003004">
    <property type="entry name" value="GspF/PilC"/>
</dbReference>
<dbReference type="Proteomes" id="UP000095645">
    <property type="component" value="Unassembled WGS sequence"/>
</dbReference>
<evidence type="ECO:0000256" key="6">
    <source>
        <dbReference type="ARBA" id="ARBA00023136"/>
    </source>
</evidence>
<gene>
    <name evidence="9" type="primary">gspF</name>
    <name evidence="9" type="ORF">ERS852476_03525</name>
</gene>
<dbReference type="PRINTS" id="PR00812">
    <property type="entry name" value="BCTERIALGSPF"/>
</dbReference>
<dbReference type="InterPro" id="IPR018076">
    <property type="entry name" value="T2SS_GspF_dom"/>
</dbReference>
<evidence type="ECO:0000256" key="4">
    <source>
        <dbReference type="ARBA" id="ARBA00022692"/>
    </source>
</evidence>
<keyword evidence="4 7" id="KW-0812">Transmembrane</keyword>
<protein>
    <submittedName>
        <fullName evidence="9">Type IV pilin biogenesis protein</fullName>
    </submittedName>
</protein>
<evidence type="ECO:0000313" key="9">
    <source>
        <dbReference type="EMBL" id="CUO65013.1"/>
    </source>
</evidence>
<dbReference type="EMBL" id="CYZP01000048">
    <property type="protein sequence ID" value="CUO65013.1"/>
    <property type="molecule type" value="Genomic_DNA"/>
</dbReference>
<comment type="similarity">
    <text evidence="2">Belongs to the GSP F family.</text>
</comment>
<feature type="transmembrane region" description="Helical" evidence="7">
    <location>
        <begin position="321"/>
        <end position="344"/>
    </location>
</feature>
<accession>A0A174GRB0</accession>
<dbReference type="PANTHER" id="PTHR30012">
    <property type="entry name" value="GENERAL SECRETION PATHWAY PROTEIN"/>
    <property type="match status" value="1"/>
</dbReference>
<dbReference type="InterPro" id="IPR042094">
    <property type="entry name" value="T2SS_GspF_sf"/>
</dbReference>
<dbReference type="Gene3D" id="1.20.81.30">
    <property type="entry name" value="Type II secretion system (T2SS), domain F"/>
    <property type="match status" value="2"/>
</dbReference>
<evidence type="ECO:0000256" key="5">
    <source>
        <dbReference type="ARBA" id="ARBA00022989"/>
    </source>
</evidence>
<evidence type="ECO:0000256" key="2">
    <source>
        <dbReference type="ARBA" id="ARBA00005745"/>
    </source>
</evidence>
<organism evidence="9 10">
    <name type="scientific">Blautia obeum</name>
    <dbReference type="NCBI Taxonomy" id="40520"/>
    <lineage>
        <taxon>Bacteria</taxon>
        <taxon>Bacillati</taxon>
        <taxon>Bacillota</taxon>
        <taxon>Clostridia</taxon>
        <taxon>Lachnospirales</taxon>
        <taxon>Lachnospiraceae</taxon>
        <taxon>Blautia</taxon>
    </lineage>
</organism>
<keyword evidence="6 7" id="KW-0472">Membrane</keyword>
<dbReference type="RefSeq" id="WP_022380509.1">
    <property type="nucleotide sequence ID" value="NZ_CYZP01000048.1"/>
</dbReference>
<keyword evidence="3" id="KW-1003">Cell membrane</keyword>
<evidence type="ECO:0000313" key="10">
    <source>
        <dbReference type="Proteomes" id="UP000095645"/>
    </source>
</evidence>
<feature type="domain" description="Type II secretion system protein GspF" evidence="8">
    <location>
        <begin position="218"/>
        <end position="339"/>
    </location>
</feature>
<reference evidence="9 10" key="1">
    <citation type="submission" date="2015-09" db="EMBL/GenBank/DDBJ databases">
        <authorList>
            <consortium name="Pathogen Informatics"/>
        </authorList>
    </citation>
    <scope>NUCLEOTIDE SEQUENCE [LARGE SCALE GENOMIC DNA]</scope>
    <source>
        <strain evidence="9 10">2789STDY5834861</strain>
    </source>
</reference>
<evidence type="ECO:0000259" key="8">
    <source>
        <dbReference type="Pfam" id="PF00482"/>
    </source>
</evidence>
<evidence type="ECO:0000256" key="3">
    <source>
        <dbReference type="ARBA" id="ARBA00022475"/>
    </source>
</evidence>
<feature type="transmembrane region" description="Helical" evidence="7">
    <location>
        <begin position="118"/>
        <end position="143"/>
    </location>
</feature>